<keyword evidence="4 7" id="KW-0812">Transmembrane</keyword>
<dbReference type="Pfam" id="PF01757">
    <property type="entry name" value="Acyl_transf_3"/>
    <property type="match status" value="1"/>
</dbReference>
<comment type="similarity">
    <text evidence="2">Belongs to the acyltransferase 3 family.</text>
</comment>
<feature type="transmembrane region" description="Helical" evidence="7">
    <location>
        <begin position="136"/>
        <end position="154"/>
    </location>
</feature>
<evidence type="ECO:0000313" key="12">
    <source>
        <dbReference type="Proteomes" id="UP000294641"/>
    </source>
</evidence>
<dbReference type="EMBL" id="SNZG01000020">
    <property type="protein sequence ID" value="TDR37416.1"/>
    <property type="molecule type" value="Genomic_DNA"/>
</dbReference>
<evidence type="ECO:0000256" key="6">
    <source>
        <dbReference type="ARBA" id="ARBA00023136"/>
    </source>
</evidence>
<feature type="transmembrane region" description="Helical" evidence="7">
    <location>
        <begin position="30"/>
        <end position="48"/>
    </location>
</feature>
<evidence type="ECO:0000313" key="11">
    <source>
        <dbReference type="Proteomes" id="UP000254330"/>
    </source>
</evidence>
<evidence type="ECO:0000256" key="4">
    <source>
        <dbReference type="ARBA" id="ARBA00022692"/>
    </source>
</evidence>
<dbReference type="EMBL" id="UGNP01000001">
    <property type="protein sequence ID" value="STX09410.1"/>
    <property type="molecule type" value="Genomic_DNA"/>
</dbReference>
<feature type="domain" description="Acyltransferase 3" evidence="8">
    <location>
        <begin position="1"/>
        <end position="320"/>
    </location>
</feature>
<evidence type="ECO:0000256" key="5">
    <source>
        <dbReference type="ARBA" id="ARBA00022989"/>
    </source>
</evidence>
<dbReference type="Proteomes" id="UP000294641">
    <property type="component" value="Unassembled WGS sequence"/>
</dbReference>
<feature type="transmembrane region" description="Helical" evidence="7">
    <location>
        <begin position="302"/>
        <end position="323"/>
    </location>
</feature>
<feature type="transmembrane region" description="Helical" evidence="7">
    <location>
        <begin position="269"/>
        <end position="290"/>
    </location>
</feature>
<dbReference type="GO" id="GO:0016413">
    <property type="term" value="F:O-acetyltransferase activity"/>
    <property type="evidence" value="ECO:0007669"/>
    <property type="project" value="TreeGrafter"/>
</dbReference>
<dbReference type="Proteomes" id="UP000254330">
    <property type="component" value="Unassembled WGS sequence"/>
</dbReference>
<accession>A0A8B4Q9M1</accession>
<keyword evidence="12" id="KW-1185">Reference proteome</keyword>
<gene>
    <name evidence="10" type="ORF">DFR61_12011</name>
    <name evidence="9" type="ORF">NCTC10597_01085</name>
</gene>
<feature type="transmembrane region" description="Helical" evidence="7">
    <location>
        <begin position="229"/>
        <end position="249"/>
    </location>
</feature>
<dbReference type="PANTHER" id="PTHR40074:SF2">
    <property type="entry name" value="O-ACETYLTRANSFERASE WECH"/>
    <property type="match status" value="1"/>
</dbReference>
<proteinExistence type="inferred from homology"/>
<evidence type="ECO:0000256" key="2">
    <source>
        <dbReference type="ARBA" id="ARBA00007400"/>
    </source>
</evidence>
<dbReference type="InterPro" id="IPR002656">
    <property type="entry name" value="Acyl_transf_3_dom"/>
</dbReference>
<reference evidence="9 11" key="1">
    <citation type="submission" date="2018-06" db="EMBL/GenBank/DDBJ databases">
        <authorList>
            <consortium name="Pathogen Informatics"/>
            <person name="Doyle S."/>
        </authorList>
    </citation>
    <scope>NUCLEOTIDE SEQUENCE [LARGE SCALE GENOMIC DNA]</scope>
    <source>
        <strain evidence="9 11">NCTC10597</strain>
    </source>
</reference>
<feature type="transmembrane region" description="Helical" evidence="7">
    <location>
        <begin position="199"/>
        <end position="217"/>
    </location>
</feature>
<feature type="transmembrane region" description="Helical" evidence="7">
    <location>
        <begin position="68"/>
        <end position="85"/>
    </location>
</feature>
<dbReference type="GO" id="GO:0005886">
    <property type="term" value="C:plasma membrane"/>
    <property type="evidence" value="ECO:0007669"/>
    <property type="project" value="UniProtKB-SubCell"/>
</dbReference>
<feature type="transmembrane region" description="Helical" evidence="7">
    <location>
        <begin position="105"/>
        <end position="124"/>
    </location>
</feature>
<protein>
    <submittedName>
        <fullName evidence="10">Surface polysaccharide O-acyltransferase-like enzyme</fullName>
    </submittedName>
    <submittedName>
        <fullName evidence="9">Uncharacterized protein conserved in bacteria</fullName>
    </submittedName>
</protein>
<evidence type="ECO:0000313" key="9">
    <source>
        <dbReference type="EMBL" id="STX09410.1"/>
    </source>
</evidence>
<evidence type="ECO:0000256" key="7">
    <source>
        <dbReference type="SAM" id="Phobius"/>
    </source>
</evidence>
<dbReference type="PANTHER" id="PTHR40074">
    <property type="entry name" value="O-ACETYLTRANSFERASE WECH"/>
    <property type="match status" value="1"/>
</dbReference>
<evidence type="ECO:0000313" key="10">
    <source>
        <dbReference type="EMBL" id="TDR37416.1"/>
    </source>
</evidence>
<keyword evidence="6 7" id="KW-0472">Membrane</keyword>
<evidence type="ECO:0000259" key="8">
    <source>
        <dbReference type="Pfam" id="PF01757"/>
    </source>
</evidence>
<comment type="subcellular location">
    <subcellularLocation>
        <location evidence="1">Cell membrane</location>
        <topology evidence="1">Multi-pass membrane protein</topology>
    </subcellularLocation>
</comment>
<name>A0A8B4Q9M1_9BACL</name>
<keyword evidence="3" id="KW-1003">Cell membrane</keyword>
<evidence type="ECO:0000256" key="1">
    <source>
        <dbReference type="ARBA" id="ARBA00004651"/>
    </source>
</evidence>
<dbReference type="GO" id="GO:0009246">
    <property type="term" value="P:enterobacterial common antigen biosynthetic process"/>
    <property type="evidence" value="ECO:0007669"/>
    <property type="project" value="TreeGrafter"/>
</dbReference>
<feature type="transmembrane region" description="Helical" evidence="7">
    <location>
        <begin position="166"/>
        <end position="187"/>
    </location>
</feature>
<organism evidence="9 11">
    <name type="scientific">Kurthia zopfii</name>
    <dbReference type="NCBI Taxonomy" id="1650"/>
    <lineage>
        <taxon>Bacteria</taxon>
        <taxon>Bacillati</taxon>
        <taxon>Bacillota</taxon>
        <taxon>Bacilli</taxon>
        <taxon>Bacillales</taxon>
        <taxon>Caryophanaceae</taxon>
        <taxon>Kurthia</taxon>
    </lineage>
</organism>
<reference evidence="10 12" key="2">
    <citation type="submission" date="2019-03" db="EMBL/GenBank/DDBJ databases">
        <title>Genomic Encyclopedia of Type Strains, Phase IV (KMG-IV): sequencing the most valuable type-strain genomes for metagenomic binning, comparative biology and taxonomic classification.</title>
        <authorList>
            <person name="Goeker M."/>
        </authorList>
    </citation>
    <scope>NUCLEOTIDE SEQUENCE [LARGE SCALE GENOMIC DNA]</scope>
    <source>
        <strain evidence="10 12">DSM 20580</strain>
    </source>
</reference>
<dbReference type="AlphaFoldDB" id="A0A8B4Q9M1"/>
<keyword evidence="5 7" id="KW-1133">Transmembrane helix</keyword>
<comment type="caution">
    <text evidence="9">The sequence shown here is derived from an EMBL/GenBank/DDBJ whole genome shotgun (WGS) entry which is preliminary data.</text>
</comment>
<evidence type="ECO:0000256" key="3">
    <source>
        <dbReference type="ARBA" id="ARBA00022475"/>
    </source>
</evidence>
<sequence length="334" mass="38874">MVVIIHVSASNFKTVDVSSFEWKTFNFTDSLARSAVPIFVMISGMFFLRPDKQLSYKKLYQKSIVRLLTAYVFWSIAYAVYMMYYKGKSFTAENTDWFVNRILDGHYILWYIPMLIGIYILVPVLRPITEKNDRRLLEYILIIFFVFGILLRTMNKVGMNDNLSIILNQISLDGFVGYVGYFLLGYYLATYDLKKPLRIVIYTLGILSVFVTAYMSYSEAMELNKPSTILYGYHMMTTFFEGFAIILFVKNSKLIQHLSEKPQISKRIVEFSGLTFGMYLIHDMILKQFTMFGITTVSSNPVIMTIFIVVSVFVLSLIATYFLRKIPFVKKYLM</sequence>